<reference evidence="1 3" key="1">
    <citation type="submission" date="2019-01" db="EMBL/GenBank/DDBJ databases">
        <title>Brevundimonas diminuta Genome sequencing and assembly.</title>
        <authorList>
            <person name="Chen H."/>
        </authorList>
    </citation>
    <scope>NUCLEOTIDE SEQUENCE [LARGE SCALE GENOMIC DNA]</scope>
    <source>
        <strain evidence="1">ATCC</strain>
        <strain evidence="3">ATCC(B) 19146</strain>
    </source>
</reference>
<dbReference type="EMBL" id="CP035093">
    <property type="protein sequence ID" value="QAT15393.1"/>
    <property type="molecule type" value="Genomic_DNA"/>
</dbReference>
<keyword evidence="4" id="KW-1185">Reference proteome</keyword>
<dbReference type="RefSeq" id="WP_128720227.1">
    <property type="nucleotide sequence ID" value="NZ_BJNC01000004.1"/>
</dbReference>
<evidence type="ECO:0008006" key="5">
    <source>
        <dbReference type="Google" id="ProtNLM"/>
    </source>
</evidence>
<gene>
    <name evidence="1" type="ORF">EQG53_14165</name>
    <name evidence="2" type="ORF">I6H83_08295</name>
</gene>
<evidence type="ECO:0000313" key="2">
    <source>
        <dbReference type="EMBL" id="QQB90395.1"/>
    </source>
</evidence>
<dbReference type="Proteomes" id="UP000596117">
    <property type="component" value="Chromosome"/>
</dbReference>
<reference evidence="2 4" key="2">
    <citation type="submission" date="2020-12" db="EMBL/GenBank/DDBJ databases">
        <title>FDA dAtabase for Regulatory Grade micrObial Sequences (FDA-ARGOS): Supporting development and validation of Infectious Disease Dx tests.</title>
        <authorList>
            <person name="Kerrigan L."/>
            <person name="Long C."/>
            <person name="Tallon L."/>
            <person name="Sadzewicz L."/>
            <person name="Zhao X."/>
            <person name="Boylan J."/>
            <person name="Ott S."/>
            <person name="Bowen H."/>
            <person name="Vavikolanu K."/>
            <person name="Mehta A."/>
            <person name="Aluvathingal J."/>
            <person name="Nadendla S."/>
            <person name="Yan Y."/>
            <person name="Sichtig H."/>
        </authorList>
    </citation>
    <scope>NUCLEOTIDE SEQUENCE [LARGE SCALE GENOMIC DNA]</scope>
    <source>
        <strain evidence="2 4">FDAARGOS_1026</strain>
    </source>
</reference>
<evidence type="ECO:0000313" key="1">
    <source>
        <dbReference type="EMBL" id="QAT15393.1"/>
    </source>
</evidence>
<dbReference type="AlphaFoldDB" id="A0A410NZX6"/>
<dbReference type="Proteomes" id="UP000287388">
    <property type="component" value="Chromosome"/>
</dbReference>
<organism evidence="1 3">
    <name type="scientific">Brevundimonas diminuta</name>
    <name type="common">Pseudomonas diminuta</name>
    <dbReference type="NCBI Taxonomy" id="293"/>
    <lineage>
        <taxon>Bacteria</taxon>
        <taxon>Pseudomonadati</taxon>
        <taxon>Pseudomonadota</taxon>
        <taxon>Alphaproteobacteria</taxon>
        <taxon>Caulobacterales</taxon>
        <taxon>Caulobacteraceae</taxon>
        <taxon>Brevundimonas</taxon>
    </lineage>
</organism>
<evidence type="ECO:0000313" key="3">
    <source>
        <dbReference type="Proteomes" id="UP000287388"/>
    </source>
</evidence>
<name>A0A410NZX6_BREDI</name>
<proteinExistence type="predicted"/>
<dbReference type="KEGG" id="bdm:EQG53_14165"/>
<evidence type="ECO:0000313" key="4">
    <source>
        <dbReference type="Proteomes" id="UP000596117"/>
    </source>
</evidence>
<protein>
    <recommendedName>
        <fullName evidence="5">DGQHR domain-containing protein</fullName>
    </recommendedName>
</protein>
<sequence>MAEAPQTQKLRDYRVDCWSVMTGMTVDDYLALVEGAYRKRGGLKGQREPLKTTTGRRIRGRMVEDIRRGAILPPVVIGVVITDDLDSIEAMSPDEVIARVTADWIDSISIIDGMQRTTALLDAVEADPKVGEQTVRVECWLAQSTDSLIYRMLVLNTGQVPWNIKRQLLVIYAPLVEQMKAKINFERLLSLEKAERRYKGGEFSADSLVEAYLAFGIRRTEIDTQETLADEFSRLDIAEAIASKKYDHYFYPIVQILVDVDKAFSRLEASDTEGSDETVSSKFTIGRNIFDSQPARIGFIVACALTVLGRLGMDRTDADSQVALEAIQSAAAELVQKLEHMSPEDLTAFLSLDVLREKLGGQKRSAVGRHERAFFETAFKVLIEENFAVPSMGVCWRA</sequence>
<dbReference type="EMBL" id="CP066026">
    <property type="protein sequence ID" value="QQB90395.1"/>
    <property type="molecule type" value="Genomic_DNA"/>
</dbReference>
<accession>A0A410NZX6</accession>